<dbReference type="FunFam" id="1.10.510.10:FF:000468">
    <property type="entry name" value="PTI1-like tyrosine-protein kinase 3"/>
    <property type="match status" value="1"/>
</dbReference>
<keyword evidence="7" id="KW-1133">Transmembrane helix</keyword>
<dbReference type="InterPro" id="IPR044812">
    <property type="entry name" value="CERK1/LYK3-like"/>
</dbReference>
<dbReference type="PANTHER" id="PTHR46204:SF4">
    <property type="entry name" value="LYSM DOMAIN RECEPTOR-LIKE KINASE 10"/>
    <property type="match status" value="1"/>
</dbReference>
<evidence type="ECO:0000259" key="10">
    <source>
        <dbReference type="PROSITE" id="PS50011"/>
    </source>
</evidence>
<protein>
    <submittedName>
        <fullName evidence="11">Chitin elicitor receptor kinase 1-like isoform X2</fullName>
    </submittedName>
</protein>
<sequence length="560" mass="60669">MGVRPKITETDLQELPPSWAHRQCPIFTTVARQTAASLSSPPVPLTAPALLLGCSPAPHRRSATTMPLLLILLVAGAASTAAASGDGCRAGCPLALAAYYFTAESNLTFVASLFNIPDYTALLPYNPDITDPNYIVTGARVRVPFRCSCLALPADPASTFLAGSIPYALSRGETYGGVAAEFANLTTAAWMEATNRYPADKLPASGTINATVNCSCGDKSVSPRYGLFLTYPLWDGETLSSAAKQYGFSSPAQMDLLRRYNPGMDGVSGKGIVFIPVKAAIKKMDTEATEEFLAELKVLTHVHHLNLVRLIGYCVESCLFLVYEFIDNGNLSQHLHGTGYEPLSWASRARITLDSARGLEYIHEHTVPVYVHRDIKSANILIDKDFRAKVADFGLTKLAEIGTTSKSLPTRVDGMLDIYGEVSPKVDVYAFGIVLYELISAKEAIVGSAEYTDAKSLVYLFEETLSVPDPKEAIQELIDPCLGGDYPIDSVLKIAYLAKSCTHQEPTMRPTMRSVVVALMALSSKDNELNRGLSQKTEIWLAWHLGDVWPSIVTHGGSCM</sequence>
<comment type="subcellular location">
    <subcellularLocation>
        <location evidence="1">Cell membrane</location>
        <topology evidence="1">Single-pass membrane protein</topology>
    </subcellularLocation>
</comment>
<dbReference type="STRING" id="4540.A0A3L6TAB2"/>
<evidence type="ECO:0000256" key="5">
    <source>
        <dbReference type="ARBA" id="ARBA00022741"/>
    </source>
</evidence>
<gene>
    <name evidence="11" type="ORF">C2845_PM03G02820</name>
</gene>
<dbReference type="GO" id="GO:0019199">
    <property type="term" value="F:transmembrane receptor protein kinase activity"/>
    <property type="evidence" value="ECO:0007669"/>
    <property type="project" value="InterPro"/>
</dbReference>
<dbReference type="Pfam" id="PF23577">
    <property type="entry name" value="LysM_RLK"/>
    <property type="match status" value="1"/>
</dbReference>
<dbReference type="GO" id="GO:0005524">
    <property type="term" value="F:ATP binding"/>
    <property type="evidence" value="ECO:0007669"/>
    <property type="project" value="UniProtKB-KW"/>
</dbReference>
<dbReference type="Pfam" id="PF07714">
    <property type="entry name" value="PK_Tyr_Ser-Thr"/>
    <property type="match status" value="1"/>
</dbReference>
<dbReference type="Proteomes" id="UP000275267">
    <property type="component" value="Unassembled WGS sequence"/>
</dbReference>
<evidence type="ECO:0000256" key="4">
    <source>
        <dbReference type="ARBA" id="ARBA00022729"/>
    </source>
</evidence>
<organism evidence="11 12">
    <name type="scientific">Panicum miliaceum</name>
    <name type="common">Proso millet</name>
    <name type="synonym">Broomcorn millet</name>
    <dbReference type="NCBI Taxonomy" id="4540"/>
    <lineage>
        <taxon>Eukaryota</taxon>
        <taxon>Viridiplantae</taxon>
        <taxon>Streptophyta</taxon>
        <taxon>Embryophyta</taxon>
        <taxon>Tracheophyta</taxon>
        <taxon>Spermatophyta</taxon>
        <taxon>Magnoliopsida</taxon>
        <taxon>Liliopsida</taxon>
        <taxon>Poales</taxon>
        <taxon>Poaceae</taxon>
        <taxon>PACMAD clade</taxon>
        <taxon>Panicoideae</taxon>
        <taxon>Panicodae</taxon>
        <taxon>Paniceae</taxon>
        <taxon>Panicinae</taxon>
        <taxon>Panicum</taxon>
        <taxon>Panicum sect. Panicum</taxon>
    </lineage>
</organism>
<evidence type="ECO:0000313" key="12">
    <source>
        <dbReference type="Proteomes" id="UP000275267"/>
    </source>
</evidence>
<evidence type="ECO:0000256" key="6">
    <source>
        <dbReference type="ARBA" id="ARBA00022840"/>
    </source>
</evidence>
<dbReference type="PROSITE" id="PS50011">
    <property type="entry name" value="PROTEIN_KINASE_DOM"/>
    <property type="match status" value="1"/>
</dbReference>
<dbReference type="AlphaFoldDB" id="A0A3L6TAB2"/>
<evidence type="ECO:0000256" key="8">
    <source>
        <dbReference type="ARBA" id="ARBA00023136"/>
    </source>
</evidence>
<accession>A0A3L6TAB2</accession>
<evidence type="ECO:0000256" key="3">
    <source>
        <dbReference type="ARBA" id="ARBA00022692"/>
    </source>
</evidence>
<keyword evidence="12" id="KW-1185">Reference proteome</keyword>
<evidence type="ECO:0000256" key="9">
    <source>
        <dbReference type="ARBA" id="ARBA00023157"/>
    </source>
</evidence>
<dbReference type="SMART" id="SM00220">
    <property type="entry name" value="S_TKc"/>
    <property type="match status" value="1"/>
</dbReference>
<feature type="domain" description="Protein kinase" evidence="10">
    <location>
        <begin position="254"/>
        <end position="522"/>
    </location>
</feature>
<dbReference type="PANTHER" id="PTHR46204">
    <property type="entry name" value="CHITIN ELICITOR RECEPTOR KINASE 1-RELATED"/>
    <property type="match status" value="1"/>
</dbReference>
<name>A0A3L6TAB2_PANMI</name>
<dbReference type="SUPFAM" id="SSF56112">
    <property type="entry name" value="Protein kinase-like (PK-like)"/>
    <property type="match status" value="1"/>
</dbReference>
<dbReference type="InterPro" id="IPR001245">
    <property type="entry name" value="Ser-Thr/Tyr_kinase_cat_dom"/>
</dbReference>
<reference evidence="12" key="1">
    <citation type="journal article" date="2019" name="Nat. Commun.">
        <title>The genome of broomcorn millet.</title>
        <authorList>
            <person name="Zou C."/>
            <person name="Miki D."/>
            <person name="Li D."/>
            <person name="Tang Q."/>
            <person name="Xiao L."/>
            <person name="Rajput S."/>
            <person name="Deng P."/>
            <person name="Jia W."/>
            <person name="Huang R."/>
            <person name="Zhang M."/>
            <person name="Sun Y."/>
            <person name="Hu J."/>
            <person name="Fu X."/>
            <person name="Schnable P.S."/>
            <person name="Li F."/>
            <person name="Zhang H."/>
            <person name="Feng B."/>
            <person name="Zhu X."/>
            <person name="Liu R."/>
            <person name="Schnable J.C."/>
            <person name="Zhu J.-K."/>
            <person name="Zhang H."/>
        </authorList>
    </citation>
    <scope>NUCLEOTIDE SEQUENCE [LARGE SCALE GENOMIC DNA]</scope>
</reference>
<keyword evidence="8" id="KW-0472">Membrane</keyword>
<dbReference type="GO" id="GO:0005886">
    <property type="term" value="C:plasma membrane"/>
    <property type="evidence" value="ECO:0007669"/>
    <property type="project" value="UniProtKB-SubCell"/>
</dbReference>
<evidence type="ECO:0000256" key="1">
    <source>
        <dbReference type="ARBA" id="ARBA00004162"/>
    </source>
</evidence>
<keyword evidence="5" id="KW-0547">Nucleotide-binding</keyword>
<keyword evidence="9" id="KW-1015">Disulfide bond</keyword>
<dbReference type="Gene3D" id="1.10.510.10">
    <property type="entry name" value="Transferase(Phosphotransferase) domain 1"/>
    <property type="match status" value="1"/>
</dbReference>
<comment type="caution">
    <text evidence="11">The sequence shown here is derived from an EMBL/GenBank/DDBJ whole genome shotgun (WGS) entry which is preliminary data.</text>
</comment>
<keyword evidence="2" id="KW-1003">Cell membrane</keyword>
<evidence type="ECO:0000256" key="7">
    <source>
        <dbReference type="ARBA" id="ARBA00022989"/>
    </source>
</evidence>
<dbReference type="PROSITE" id="PS00108">
    <property type="entry name" value="PROTEIN_KINASE_ST"/>
    <property type="match status" value="1"/>
</dbReference>
<dbReference type="GO" id="GO:0045087">
    <property type="term" value="P:innate immune response"/>
    <property type="evidence" value="ECO:0007669"/>
    <property type="project" value="InterPro"/>
</dbReference>
<dbReference type="Gene3D" id="3.30.200.20">
    <property type="entry name" value="Phosphorylase Kinase, domain 1"/>
    <property type="match status" value="1"/>
</dbReference>
<dbReference type="InterPro" id="IPR057097">
    <property type="entry name" value="LysM_RLK3/10"/>
</dbReference>
<dbReference type="EMBL" id="PQIB02000002">
    <property type="protein sequence ID" value="RLN34080.1"/>
    <property type="molecule type" value="Genomic_DNA"/>
</dbReference>
<keyword evidence="4" id="KW-0732">Signal</keyword>
<evidence type="ECO:0000313" key="11">
    <source>
        <dbReference type="EMBL" id="RLN34080.1"/>
    </source>
</evidence>
<dbReference type="InterPro" id="IPR011009">
    <property type="entry name" value="Kinase-like_dom_sf"/>
</dbReference>
<keyword evidence="3" id="KW-0812">Transmembrane</keyword>
<dbReference type="OrthoDB" id="4062651at2759"/>
<keyword evidence="6" id="KW-0067">ATP-binding</keyword>
<dbReference type="InterPro" id="IPR008271">
    <property type="entry name" value="Ser/Thr_kinase_AS"/>
</dbReference>
<dbReference type="InterPro" id="IPR000719">
    <property type="entry name" value="Prot_kinase_dom"/>
</dbReference>
<evidence type="ECO:0000256" key="2">
    <source>
        <dbReference type="ARBA" id="ARBA00022475"/>
    </source>
</evidence>
<proteinExistence type="predicted"/>